<dbReference type="ExpressionAtlas" id="A0A1P8B011">
    <property type="expression patterns" value="baseline and differential"/>
</dbReference>
<sequence>MSVFLGHHRNIDRVENGTKNETLRQLFRTRSLASHTQVLSEPCNKLFRLCNRREATLWACRNEWIRKKGAGFNFQAGREVKTIREDCPPGKEERKKALSQSRGGRVGRRYHEPSVPHIYPEASVVHRFHRMLLSLGKDRVSVQLCFGCFAIDRPSSRSFPVHSLYISDTQGRTRWEGSSPSLCPADHSAGILHSRLRLTAARGCSCRYVSQRGSLAPPVLSFYDMLLLSSYSICHLVISASLRVSTSERNGGLHSVTPRSPSERSE</sequence>
<reference evidence="4" key="2">
    <citation type="journal article" date="2017" name="Plant J.">
        <title>Araport11: a complete reannotation of the Arabidopsis thaliana reference genome.</title>
        <authorList>
            <person name="Cheng C.Y."/>
            <person name="Krishnakumar V."/>
            <person name="Chan A.P."/>
            <person name="Thibaud-Nissen F."/>
            <person name="Schobel S."/>
            <person name="Town C.D."/>
        </authorList>
    </citation>
    <scope>GENOME REANNOTATION</scope>
    <source>
        <strain evidence="4">cv. Columbia</strain>
    </source>
</reference>
<organism evidence="3 4">
    <name type="scientific">Arabidopsis thaliana</name>
    <name type="common">Mouse-ear cress</name>
    <dbReference type="NCBI Taxonomy" id="3702"/>
    <lineage>
        <taxon>Eukaryota</taxon>
        <taxon>Viridiplantae</taxon>
        <taxon>Streptophyta</taxon>
        <taxon>Embryophyta</taxon>
        <taxon>Tracheophyta</taxon>
        <taxon>Spermatophyta</taxon>
        <taxon>Magnoliopsida</taxon>
        <taxon>eudicotyledons</taxon>
        <taxon>Gunneridae</taxon>
        <taxon>Pentapetalae</taxon>
        <taxon>rosids</taxon>
        <taxon>malvids</taxon>
        <taxon>Brassicales</taxon>
        <taxon>Brassicaceae</taxon>
        <taxon>Camelineae</taxon>
        <taxon>Arabidopsis</taxon>
    </lineage>
</organism>
<dbReference type="InParanoid" id="A0A1P8B011"/>
<feature type="region of interest" description="Disordered" evidence="1">
    <location>
        <begin position="84"/>
        <end position="111"/>
    </location>
</feature>
<dbReference type="AlphaFoldDB" id="A0A1P8B011"/>
<evidence type="ECO:0000313" key="3">
    <source>
        <dbReference type="EMBL" id="ANM62231.1"/>
    </source>
</evidence>
<dbReference type="TAIR" id="AT2G07641"/>
<dbReference type="GeneID" id="28717823"/>
<dbReference type="OMA" id="XSTSERS"/>
<dbReference type="Araport" id="AT2G07641"/>
<name>A0A1P8B011_ARATH</name>
<dbReference type="OrthoDB" id="1342812at2759"/>
<dbReference type="Proteomes" id="UP000006548">
    <property type="component" value="Chromosome 2"/>
</dbReference>
<protein>
    <submittedName>
        <fullName evidence="3">Uncharacterized protein</fullName>
    </submittedName>
</protein>
<reference evidence="3 4" key="1">
    <citation type="journal article" date="1999" name="Nature">
        <title>Sequence and analysis of chromosome 2 of the plant Arabidopsis thaliana.</title>
        <authorList>
            <person name="Lin X."/>
            <person name="Kaul S."/>
            <person name="Rounsley S."/>
            <person name="Shea T.P."/>
            <person name="Benito M.I."/>
            <person name="Town C.D."/>
            <person name="Fujii C.Y."/>
            <person name="Mason T."/>
            <person name="Bowman C.L."/>
            <person name="Barnstead M."/>
            <person name="Feldblyum T.V."/>
            <person name="Buell C.R."/>
            <person name="Ketchum K.A."/>
            <person name="Lee J."/>
            <person name="Ronning C.M."/>
            <person name="Koo H.L."/>
            <person name="Moffat K.S."/>
            <person name="Cronin L.A."/>
            <person name="Shen M."/>
            <person name="Pai G."/>
            <person name="Van Aken S."/>
            <person name="Umayam L."/>
            <person name="Tallon L.J."/>
            <person name="Gill J.E."/>
            <person name="Adams M.D."/>
            <person name="Carrera A.J."/>
            <person name="Creasy T.H."/>
            <person name="Goodman H.M."/>
            <person name="Somerville C.R."/>
            <person name="Copenhaver G.P."/>
            <person name="Preuss D."/>
            <person name="Nierman W.C."/>
            <person name="White O."/>
            <person name="Eisen J.A."/>
            <person name="Salzberg S.L."/>
            <person name="Fraser C.M."/>
            <person name="Venter J.C."/>
        </authorList>
    </citation>
    <scope>NUCLEOTIDE SEQUENCE [LARGE SCALE GENOMIC DNA]</scope>
    <source>
        <strain evidence="4">cv. Columbia</strain>
    </source>
</reference>
<gene>
    <name evidence="2 3" type="ordered locus">At2g07641</name>
</gene>
<dbReference type="EMBL" id="CP002685">
    <property type="protein sequence ID" value="ANM62231.1"/>
    <property type="molecule type" value="Genomic_DNA"/>
</dbReference>
<keyword evidence="4" id="KW-1185">Reference proteome</keyword>
<feature type="compositionally biased region" description="Basic and acidic residues" evidence="1">
    <location>
        <begin position="84"/>
        <end position="96"/>
    </location>
</feature>
<dbReference type="KEGG" id="ath:AT2G07641"/>
<accession>A0A1P8B011</accession>
<evidence type="ECO:0000313" key="2">
    <source>
        <dbReference type="Araport" id="AT2G07641"/>
    </source>
</evidence>
<evidence type="ECO:0000313" key="4">
    <source>
        <dbReference type="Proteomes" id="UP000006548"/>
    </source>
</evidence>
<dbReference type="RefSeq" id="NP_001324406.1">
    <property type="nucleotide sequence ID" value="NM_001335329.1"/>
</dbReference>
<proteinExistence type="predicted"/>
<evidence type="ECO:0000256" key="1">
    <source>
        <dbReference type="SAM" id="MobiDB-lite"/>
    </source>
</evidence>